<proteinExistence type="inferred from homology"/>
<dbReference type="InterPro" id="IPR001940">
    <property type="entry name" value="Peptidase_S1C"/>
</dbReference>
<feature type="compositionally biased region" description="Basic and acidic residues" evidence="4">
    <location>
        <begin position="67"/>
        <end position="76"/>
    </location>
</feature>
<dbReference type="InterPro" id="IPR009003">
    <property type="entry name" value="Peptidase_S1_PA"/>
</dbReference>
<dbReference type="PRINTS" id="PR00834">
    <property type="entry name" value="PROTEASES2C"/>
</dbReference>
<accession>A0A0W1KKF6</accession>
<keyword evidence="5" id="KW-0472">Membrane</keyword>
<reference evidence="7 8" key="1">
    <citation type="submission" date="2015-11" db="EMBL/GenBank/DDBJ databases">
        <title>Draft Genome Sequence of the Type Strain Trueperella bernardiae LCDC 89-0504T, Isolated from Blood Culture.</title>
        <authorList>
            <person name="Bernier A.-M."/>
            <person name="Bernard K."/>
        </authorList>
    </citation>
    <scope>NUCLEOTIDE SEQUENCE [LARGE SCALE GENOMIC DNA]</scope>
    <source>
        <strain evidence="7 8">LCDC 89-0504</strain>
    </source>
</reference>
<dbReference type="PROSITE" id="PS50106">
    <property type="entry name" value="PDZ"/>
    <property type="match status" value="1"/>
</dbReference>
<dbReference type="InterPro" id="IPR001478">
    <property type="entry name" value="PDZ"/>
</dbReference>
<evidence type="ECO:0000256" key="2">
    <source>
        <dbReference type="ARBA" id="ARBA00022670"/>
    </source>
</evidence>
<feature type="compositionally biased region" description="Low complexity" evidence="4">
    <location>
        <begin position="168"/>
        <end position="201"/>
    </location>
</feature>
<dbReference type="InterPro" id="IPR051201">
    <property type="entry name" value="Chloro_Bact_Ser_Proteases"/>
</dbReference>
<dbReference type="Pfam" id="PF13180">
    <property type="entry name" value="PDZ_2"/>
    <property type="match status" value="1"/>
</dbReference>
<evidence type="ECO:0000259" key="6">
    <source>
        <dbReference type="PROSITE" id="PS50106"/>
    </source>
</evidence>
<keyword evidence="3" id="KW-0378">Hydrolase</keyword>
<feature type="compositionally biased region" description="Basic and acidic residues" evidence="4">
    <location>
        <begin position="1"/>
        <end position="10"/>
    </location>
</feature>
<evidence type="ECO:0000256" key="1">
    <source>
        <dbReference type="ARBA" id="ARBA00010541"/>
    </source>
</evidence>
<evidence type="ECO:0000256" key="3">
    <source>
        <dbReference type="ARBA" id="ARBA00022801"/>
    </source>
</evidence>
<feature type="transmembrane region" description="Helical" evidence="5">
    <location>
        <begin position="257"/>
        <end position="283"/>
    </location>
</feature>
<dbReference type="RefSeq" id="WP_062613372.1">
    <property type="nucleotide sequence ID" value="NZ_LNIZ01000003.1"/>
</dbReference>
<gene>
    <name evidence="7" type="primary">htrA</name>
    <name evidence="7" type="ORF">AQZ59_00815</name>
</gene>
<dbReference type="PATRIC" id="fig|59561.3.peg.808"/>
<dbReference type="PANTHER" id="PTHR43343">
    <property type="entry name" value="PEPTIDASE S12"/>
    <property type="match status" value="1"/>
</dbReference>
<dbReference type="PANTHER" id="PTHR43343:SF3">
    <property type="entry name" value="PROTEASE DO-LIKE 8, CHLOROPLASTIC"/>
    <property type="match status" value="1"/>
</dbReference>
<evidence type="ECO:0000313" key="8">
    <source>
        <dbReference type="Proteomes" id="UP000054404"/>
    </source>
</evidence>
<dbReference type="SUPFAM" id="SSF50156">
    <property type="entry name" value="PDZ domain-like"/>
    <property type="match status" value="1"/>
</dbReference>
<dbReference type="GO" id="GO:0004252">
    <property type="term" value="F:serine-type endopeptidase activity"/>
    <property type="evidence" value="ECO:0007669"/>
    <property type="project" value="InterPro"/>
</dbReference>
<dbReference type="InterPro" id="IPR036034">
    <property type="entry name" value="PDZ_sf"/>
</dbReference>
<dbReference type="AlphaFoldDB" id="A0A0W1KKF6"/>
<evidence type="ECO:0000256" key="4">
    <source>
        <dbReference type="SAM" id="MobiDB-lite"/>
    </source>
</evidence>
<keyword evidence="5" id="KW-0812">Transmembrane</keyword>
<comment type="similarity">
    <text evidence="1">Belongs to the peptidase S1C family.</text>
</comment>
<keyword evidence="2 7" id="KW-0645">Protease</keyword>
<dbReference type="Pfam" id="PF13365">
    <property type="entry name" value="Trypsin_2"/>
    <property type="match status" value="1"/>
</dbReference>
<comment type="caution">
    <text evidence="7">The sequence shown here is derived from an EMBL/GenBank/DDBJ whole genome shotgun (WGS) entry which is preliminary data.</text>
</comment>
<feature type="region of interest" description="Disordered" evidence="4">
    <location>
        <begin position="1"/>
        <end position="252"/>
    </location>
</feature>
<protein>
    <submittedName>
        <fullName evidence="7">Putative serine protease HtrA</fullName>
    </submittedName>
</protein>
<keyword evidence="8" id="KW-1185">Reference proteome</keyword>
<dbReference type="CDD" id="cd06779">
    <property type="entry name" value="cpPDZ_Deg_HtrA-like"/>
    <property type="match status" value="1"/>
</dbReference>
<dbReference type="STRING" id="59561.AQZ59_00815"/>
<dbReference type="Gene3D" id="2.30.42.10">
    <property type="match status" value="1"/>
</dbReference>
<name>A0A0W1KKF6_9ACTO</name>
<evidence type="ECO:0000313" key="7">
    <source>
        <dbReference type="EMBL" id="KTF04294.1"/>
    </source>
</evidence>
<feature type="compositionally biased region" description="Polar residues" evidence="4">
    <location>
        <begin position="151"/>
        <end position="160"/>
    </location>
</feature>
<feature type="domain" description="PDZ" evidence="6">
    <location>
        <begin position="506"/>
        <end position="604"/>
    </location>
</feature>
<dbReference type="Proteomes" id="UP000054404">
    <property type="component" value="Unassembled WGS sequence"/>
</dbReference>
<dbReference type="EMBL" id="LNIZ01000003">
    <property type="protein sequence ID" value="KTF04294.1"/>
    <property type="molecule type" value="Genomic_DNA"/>
</dbReference>
<dbReference type="InterPro" id="IPR043504">
    <property type="entry name" value="Peptidase_S1_PA_chymotrypsin"/>
</dbReference>
<organism evidence="7 8">
    <name type="scientific">Trueperella bernardiae</name>
    <dbReference type="NCBI Taxonomy" id="59561"/>
    <lineage>
        <taxon>Bacteria</taxon>
        <taxon>Bacillati</taxon>
        <taxon>Actinomycetota</taxon>
        <taxon>Actinomycetes</taxon>
        <taxon>Actinomycetales</taxon>
        <taxon>Actinomycetaceae</taxon>
        <taxon>Trueperella</taxon>
    </lineage>
</organism>
<dbReference type="SMART" id="SM00228">
    <property type="entry name" value="PDZ"/>
    <property type="match status" value="1"/>
</dbReference>
<feature type="compositionally biased region" description="Low complexity" evidence="4">
    <location>
        <begin position="119"/>
        <end position="130"/>
    </location>
</feature>
<dbReference type="GO" id="GO:0006508">
    <property type="term" value="P:proteolysis"/>
    <property type="evidence" value="ECO:0007669"/>
    <property type="project" value="UniProtKB-KW"/>
</dbReference>
<dbReference type="Gene3D" id="2.40.10.10">
    <property type="entry name" value="Trypsin-like serine proteases"/>
    <property type="match status" value="2"/>
</dbReference>
<evidence type="ECO:0000256" key="5">
    <source>
        <dbReference type="SAM" id="Phobius"/>
    </source>
</evidence>
<dbReference type="SUPFAM" id="SSF50494">
    <property type="entry name" value="Trypsin-like serine proteases"/>
    <property type="match status" value="1"/>
</dbReference>
<sequence>MNEHEERGPADETSAPQGANPVAGKPEISPAQTLAETPVEDESGARTESAPAASSHEEGPAPTMPAQEERPARAEEGPASAEQTHDAAPTFRPTPAADQRPSPMPAPVSDQVPNNPERVPGAGAGVVPGAPEHPKVYRSSEAGVPRPAEQPAQTVSQGQAGQAARPTQSGQPAPQAQLSQPAGSSHPTQPLQPTRPTQPLPVAGGFASPNGPSGYGPQPGQPGNPNQPGHPGQPGSGQAPAWATPQPAKKRRRGPGWMALIAVGLIASLLGGSIGVGVVSARWGTARPAAMPTSTTSGVTETVSNVDGTDWQAVAAAVSNAVVSINVSGAKGDTAGSGFIIDEDGHIITNDHVVSGADQVYVTLSDSRVYQAEIVGTDAATDLAVIKLVNPPKDLTVARFGDSSALKVGQPVAAIGNPLGLSSTMTTGIISALDRPVQTVSESSPASATRVVTNAVQIDAAVNPGNSGGPVFDSSGAVIGVASSIATLSGSESSQSGSIGLGFAIPINLAKTIANQLINNGVAEHAFLGVSIVDGVGQADGTNWKGAKIGRVEPGTPAAEANLQEGDVILKIGDRDVASALALTGYVRQFSSGDVVTLLVARNGELVNVDVTLATRADQN</sequence>
<keyword evidence="5" id="KW-1133">Transmembrane helix</keyword>
<feature type="compositionally biased region" description="Low complexity" evidence="4">
    <location>
        <begin position="208"/>
        <end position="230"/>
    </location>
</feature>